<dbReference type="Proteomes" id="UP000183090">
    <property type="component" value="Unassembled WGS sequence"/>
</dbReference>
<evidence type="ECO:0000313" key="8">
    <source>
        <dbReference type="EMBL" id="SFK96221.1"/>
    </source>
</evidence>
<feature type="region of interest" description="Disordered" evidence="5">
    <location>
        <begin position="190"/>
        <end position="215"/>
    </location>
</feature>
<evidence type="ECO:0000256" key="3">
    <source>
        <dbReference type="ARBA" id="ARBA00022840"/>
    </source>
</evidence>
<dbReference type="Gene3D" id="3.40.50.300">
    <property type="entry name" value="P-loop containing nucleotide triphosphate hydrolases"/>
    <property type="match status" value="3"/>
</dbReference>
<keyword evidence="9" id="KW-1185">Reference proteome</keyword>
<sequence>MFEINNAKIDVQGERLLSIGRLSIQSVKTIALIGRNGSGKTTLFNYIFRNRDKIAGCNRIELVPQIKEKDTGRSGGENTKSYLQQSLHKNARIMLLDEPTTHLDEKNVQWLINKLKRSPGIKIIASHDRHFINQIADEIWSIENRGIKVYPGNYDKYREIKEHEIKRQQDEYKQYTAKRKHLEKAITHKVNRSSNINRPKNKQDSDFRQTGAKPYFNKKKKKMEQVASSMKTRLEQLEVKEKPFEEKSIHFNTGHIEEMGNRIIFKLEAEDVFVNDKLLIKGAKLYIRAGEHIAVTGPNGSGKTTLFNHLENKYDDETLSIGYFHQQLESLENDKTILENIMNTSMYDETTVRTVLARLAISGDDVYKPVSITSGGERVKVQLVKMMMSEAAVLLLDEPTNFLDIHTIEALEKMIREYPGTILLISHDRMFRDNVADTTYSIKNQLLNENIEIRGKNEREDNLMIIETRITEVLSKMSEGTTAELDQEFQKLLRQKKDLTDS</sequence>
<evidence type="ECO:0000259" key="6">
    <source>
        <dbReference type="PROSITE" id="PS50893"/>
    </source>
</evidence>
<dbReference type="RefSeq" id="WP_046790636.1">
    <property type="nucleotide sequence ID" value="NZ_CP011366.1"/>
</dbReference>
<dbReference type="Proteomes" id="UP000034029">
    <property type="component" value="Chromosome"/>
</dbReference>
<dbReference type="KEGG" id="shv:AAT16_09620"/>
<dbReference type="PANTHER" id="PTHR19211:SF100">
    <property type="entry name" value="RIBOSOME PROTECTION PROTEIN VMLR"/>
    <property type="match status" value="1"/>
</dbReference>
<dbReference type="Pfam" id="PF00005">
    <property type="entry name" value="ABC_tran"/>
    <property type="match status" value="2"/>
</dbReference>
<name>A0A0F7HMT8_9STAP</name>
<evidence type="ECO:0000313" key="10">
    <source>
        <dbReference type="Proteomes" id="UP000183090"/>
    </source>
</evidence>
<dbReference type="PROSITE" id="PS50893">
    <property type="entry name" value="ABC_TRANSPORTER_2"/>
    <property type="match status" value="1"/>
</dbReference>
<dbReference type="GO" id="GO:0016887">
    <property type="term" value="F:ATP hydrolysis activity"/>
    <property type="evidence" value="ECO:0007669"/>
    <property type="project" value="InterPro"/>
</dbReference>
<evidence type="ECO:0000256" key="5">
    <source>
        <dbReference type="SAM" id="MobiDB-lite"/>
    </source>
</evidence>
<organism evidence="8 10">
    <name type="scientific">Salinicoccus halodurans</name>
    <dbReference type="NCBI Taxonomy" id="407035"/>
    <lineage>
        <taxon>Bacteria</taxon>
        <taxon>Bacillati</taxon>
        <taxon>Bacillota</taxon>
        <taxon>Bacilli</taxon>
        <taxon>Bacillales</taxon>
        <taxon>Staphylococcaceae</taxon>
        <taxon>Salinicoccus</taxon>
    </lineage>
</organism>
<reference evidence="8 10" key="3">
    <citation type="submission" date="2016-10" db="EMBL/GenBank/DDBJ databases">
        <authorList>
            <person name="Varghese N."/>
            <person name="Submissions S."/>
        </authorList>
    </citation>
    <scope>NUCLEOTIDE SEQUENCE [LARGE SCALE GENOMIC DNA]</scope>
    <source>
        <strain evidence="8 10">CGMCC 1.6501</strain>
    </source>
</reference>
<proteinExistence type="predicted"/>
<protein>
    <submittedName>
        <fullName evidence="8">Pleuromutilin/lincosamide/streptogramin A transport system ATP-binding/permease protein</fullName>
    </submittedName>
</protein>
<dbReference type="NCBIfam" id="NF000355">
    <property type="entry name" value="ribo_prot_ABC_F"/>
    <property type="match status" value="1"/>
</dbReference>
<keyword evidence="3 8" id="KW-0067">ATP-binding</keyword>
<dbReference type="SUPFAM" id="SSF52540">
    <property type="entry name" value="P-loop containing nucleoside triphosphate hydrolases"/>
    <property type="match status" value="2"/>
</dbReference>
<accession>A0A0F7HMT8</accession>
<keyword evidence="1" id="KW-0677">Repeat</keyword>
<keyword evidence="4" id="KW-0175">Coiled coil</keyword>
<dbReference type="Pfam" id="PF12848">
    <property type="entry name" value="ABC_tran_Xtn"/>
    <property type="match status" value="1"/>
</dbReference>
<reference evidence="7 9" key="1">
    <citation type="journal article" date="2015" name="Int. J. Syst. Evol. Microbiol.">
        <title>Complete genome sequence of Salinicoccus halodurans H3B36, isolated from the Qaidam Basin in China.</title>
        <authorList>
            <person name="Jiang K."/>
            <person name="Xue Y."/>
            <person name="Ma Y."/>
        </authorList>
    </citation>
    <scope>NUCLEOTIDE SEQUENCE [LARGE SCALE GENOMIC DNA]</scope>
    <source>
        <strain evidence="7 9">H3B36</strain>
    </source>
</reference>
<keyword evidence="2" id="KW-0547">Nucleotide-binding</keyword>
<evidence type="ECO:0000313" key="9">
    <source>
        <dbReference type="Proteomes" id="UP000034029"/>
    </source>
</evidence>
<dbReference type="InterPro" id="IPR003593">
    <property type="entry name" value="AAA+_ATPase"/>
</dbReference>
<evidence type="ECO:0000256" key="1">
    <source>
        <dbReference type="ARBA" id="ARBA00022737"/>
    </source>
</evidence>
<dbReference type="CDD" id="cd03221">
    <property type="entry name" value="ABCF_EF-3"/>
    <property type="match status" value="2"/>
</dbReference>
<dbReference type="PANTHER" id="PTHR19211">
    <property type="entry name" value="ATP-BINDING TRANSPORT PROTEIN-RELATED"/>
    <property type="match status" value="1"/>
</dbReference>
<dbReference type="InterPro" id="IPR027417">
    <property type="entry name" value="P-loop_NTPase"/>
</dbReference>
<dbReference type="EMBL" id="CP011366">
    <property type="protein sequence ID" value="AKG74454.1"/>
    <property type="molecule type" value="Genomic_DNA"/>
</dbReference>
<dbReference type="OrthoDB" id="9760950at2"/>
<evidence type="ECO:0000256" key="2">
    <source>
        <dbReference type="ARBA" id="ARBA00022741"/>
    </source>
</evidence>
<evidence type="ECO:0000256" key="4">
    <source>
        <dbReference type="SAM" id="Coils"/>
    </source>
</evidence>
<reference evidence="9" key="2">
    <citation type="submission" date="2015-04" db="EMBL/GenBank/DDBJ databases">
        <title>Complete genome sequence of Salinicoccus halodurans strain H3B36, isolated from the Qaidam basin of China.</title>
        <authorList>
            <person name="Ma Y."/>
            <person name="Jiang K."/>
            <person name="Xue Y."/>
        </authorList>
    </citation>
    <scope>NUCLEOTIDE SEQUENCE [LARGE SCALE GENOMIC DNA]</scope>
    <source>
        <strain evidence="9">H3B36</strain>
    </source>
</reference>
<dbReference type="EMBL" id="FOTB01000006">
    <property type="protein sequence ID" value="SFK96221.1"/>
    <property type="molecule type" value="Genomic_DNA"/>
</dbReference>
<feature type="domain" description="ABC transporter" evidence="6">
    <location>
        <begin position="265"/>
        <end position="469"/>
    </location>
</feature>
<dbReference type="InterPro" id="IPR003439">
    <property type="entry name" value="ABC_transporter-like_ATP-bd"/>
</dbReference>
<evidence type="ECO:0000313" key="7">
    <source>
        <dbReference type="EMBL" id="AKG74454.1"/>
    </source>
</evidence>
<dbReference type="InterPro" id="IPR032781">
    <property type="entry name" value="ABC_tran_Xtn"/>
</dbReference>
<gene>
    <name evidence="7" type="ORF">AAT16_09620</name>
    <name evidence="8" type="ORF">SAMN05216235_2822</name>
</gene>
<dbReference type="GO" id="GO:0005524">
    <property type="term" value="F:ATP binding"/>
    <property type="evidence" value="ECO:0007669"/>
    <property type="project" value="UniProtKB-KW"/>
</dbReference>
<dbReference type="SMART" id="SM00382">
    <property type="entry name" value="AAA"/>
    <property type="match status" value="2"/>
</dbReference>
<dbReference type="InterPro" id="IPR050611">
    <property type="entry name" value="ABCF"/>
</dbReference>
<feature type="coiled-coil region" evidence="4">
    <location>
        <begin position="158"/>
        <end position="185"/>
    </location>
</feature>
<dbReference type="AlphaFoldDB" id="A0A0F7HMT8"/>